<dbReference type="EMBL" id="CP021748">
    <property type="protein sequence ID" value="ARX87517.1"/>
    <property type="molecule type" value="Genomic_DNA"/>
</dbReference>
<name>A0A1Z1WM44_9ACTN</name>
<dbReference type="Proteomes" id="UP000195880">
    <property type="component" value="Chromosome"/>
</dbReference>
<dbReference type="PANTHER" id="PTHR10668">
    <property type="entry name" value="PHYTOENE DEHYDROGENASE"/>
    <property type="match status" value="1"/>
</dbReference>
<dbReference type="AlphaFoldDB" id="A0A1Z1WM44"/>
<dbReference type="KEGG" id="salf:SMD44_06998"/>
<organism evidence="1 2">
    <name type="scientific">Streptomyces alboflavus</name>
    <dbReference type="NCBI Taxonomy" id="67267"/>
    <lineage>
        <taxon>Bacteria</taxon>
        <taxon>Bacillati</taxon>
        <taxon>Actinomycetota</taxon>
        <taxon>Actinomycetes</taxon>
        <taxon>Kitasatosporales</taxon>
        <taxon>Streptomycetaceae</taxon>
        <taxon>Streptomyces</taxon>
    </lineage>
</organism>
<keyword evidence="2" id="KW-1185">Reference proteome</keyword>
<gene>
    <name evidence="1" type="ORF">SMD44_06998</name>
</gene>
<proteinExistence type="predicted"/>
<sequence>MPWTAPEARAAGTVQVGASSREIGAALRAASREGRAPDAPFLITVQPGVVDPSRAPAGKEVFWAYGHVPNGWQGDLTDAVERQLERFAPGFRDRVLARATAGPPQLAARNANYIGGDIACGAASGLQLLLRPRLTAHPYRTRHPAVFICSSATPPGPGVHGMSGHNAAKAVWKRLREPA</sequence>
<dbReference type="PANTHER" id="PTHR10668:SF105">
    <property type="entry name" value="DEHYDROGENASE-RELATED"/>
    <property type="match status" value="1"/>
</dbReference>
<protein>
    <recommendedName>
        <fullName evidence="3">FAD-dependent oxidoreductase</fullName>
    </recommendedName>
</protein>
<evidence type="ECO:0000313" key="2">
    <source>
        <dbReference type="Proteomes" id="UP000195880"/>
    </source>
</evidence>
<evidence type="ECO:0000313" key="1">
    <source>
        <dbReference type="EMBL" id="ARX87517.1"/>
    </source>
</evidence>
<evidence type="ECO:0008006" key="3">
    <source>
        <dbReference type="Google" id="ProtNLM"/>
    </source>
</evidence>
<accession>A0A1Z1WM44</accession>
<reference evidence="1 2" key="1">
    <citation type="submission" date="2017-05" db="EMBL/GenBank/DDBJ databases">
        <title>Streptomyces alboflavus Genome sequencing and assembly.</title>
        <authorList>
            <person name="Wang Y."/>
            <person name="Du B."/>
            <person name="Ding Y."/>
            <person name="Liu H."/>
            <person name="Hou Q."/>
            <person name="Liu K."/>
            <person name="Wang C."/>
            <person name="Yao L."/>
        </authorList>
    </citation>
    <scope>NUCLEOTIDE SEQUENCE [LARGE SCALE GENOMIC DNA]</scope>
    <source>
        <strain evidence="1 2">MDJK44</strain>
    </source>
</reference>